<dbReference type="EMBL" id="SNRW01031574">
    <property type="protein sequence ID" value="KAA6357336.1"/>
    <property type="molecule type" value="Genomic_DNA"/>
</dbReference>
<organism evidence="2 3">
    <name type="scientific">Streblomastix strix</name>
    <dbReference type="NCBI Taxonomy" id="222440"/>
    <lineage>
        <taxon>Eukaryota</taxon>
        <taxon>Metamonada</taxon>
        <taxon>Preaxostyla</taxon>
        <taxon>Oxymonadida</taxon>
        <taxon>Streblomastigidae</taxon>
        <taxon>Streblomastix</taxon>
    </lineage>
</organism>
<reference evidence="2 3" key="1">
    <citation type="submission" date="2019-03" db="EMBL/GenBank/DDBJ databases">
        <title>Single cell metagenomics reveals metabolic interactions within the superorganism composed of flagellate Streblomastix strix and complex community of Bacteroidetes bacteria on its surface.</title>
        <authorList>
            <person name="Treitli S.C."/>
            <person name="Kolisko M."/>
            <person name="Husnik F."/>
            <person name="Keeling P."/>
            <person name="Hampl V."/>
        </authorList>
    </citation>
    <scope>NUCLEOTIDE SEQUENCE [LARGE SCALE GENOMIC DNA]</scope>
    <source>
        <strain evidence="2">ST1C</strain>
    </source>
</reference>
<evidence type="ECO:0000313" key="2">
    <source>
        <dbReference type="EMBL" id="KAA6357336.1"/>
    </source>
</evidence>
<evidence type="ECO:0000313" key="3">
    <source>
        <dbReference type="Proteomes" id="UP000324800"/>
    </source>
</evidence>
<accession>A0A5J4TFR1</accession>
<feature type="compositionally biased region" description="Basic and acidic residues" evidence="1">
    <location>
        <begin position="177"/>
        <end position="189"/>
    </location>
</feature>
<comment type="caution">
    <text evidence="2">The sequence shown here is derived from an EMBL/GenBank/DDBJ whole genome shotgun (WGS) entry which is preliminary data.</text>
</comment>
<dbReference type="Proteomes" id="UP000324800">
    <property type="component" value="Unassembled WGS sequence"/>
</dbReference>
<evidence type="ECO:0000256" key="1">
    <source>
        <dbReference type="SAM" id="MobiDB-lite"/>
    </source>
</evidence>
<name>A0A5J4TFR1_9EUKA</name>
<gene>
    <name evidence="2" type="ORF">EZS28_047137</name>
</gene>
<protein>
    <submittedName>
        <fullName evidence="2">Uncharacterized protein</fullName>
    </submittedName>
</protein>
<proteinExistence type="predicted"/>
<sequence length="335" mass="38004">MLPENIHLNRLYSDPELGSHNIGVRDIASKKDSTRVWLDDHNGQEPDQHHADSRVLGLAMEHKNNDNINDIIPKEGSIEAIKASDGTSQGKETHKNKELGIGNKINPMHKSIIYTSCISHQVALKVDGQGSSQLTLEQVDLTQQPTINNCASRNLISGQQSRQKLPVHDGGNTNQRKPKEGVHTRRVEEQQPQEFQTTRNDAVPKALLEFRQELIQLHPSGIRSLTDNTVTMYCLNKGKGSIKIAPQVDKVFKQHVKVIQMRRLRNQERGSLKGTDGAWDLDLYRRICDTRESIMNEVLLYLQRQKTISEVKIERVSTAVLIAPEWPNQKWFTDL</sequence>
<dbReference type="AlphaFoldDB" id="A0A5J4TFR1"/>
<feature type="region of interest" description="Disordered" evidence="1">
    <location>
        <begin position="157"/>
        <end position="198"/>
    </location>
</feature>